<evidence type="ECO:0000256" key="1">
    <source>
        <dbReference type="SAM" id="MobiDB-lite"/>
    </source>
</evidence>
<evidence type="ECO:0000313" key="3">
    <source>
        <dbReference type="EMBL" id="CAK0801847.1"/>
    </source>
</evidence>
<reference evidence="3" key="1">
    <citation type="submission" date="2023-10" db="EMBL/GenBank/DDBJ databases">
        <authorList>
            <person name="Chen Y."/>
            <person name="Shah S."/>
            <person name="Dougan E. K."/>
            <person name="Thang M."/>
            <person name="Chan C."/>
        </authorList>
    </citation>
    <scope>NUCLEOTIDE SEQUENCE [LARGE SCALE GENOMIC DNA]</scope>
</reference>
<comment type="caution">
    <text evidence="3">The sequence shown here is derived from an EMBL/GenBank/DDBJ whole genome shotgun (WGS) entry which is preliminary data.</text>
</comment>
<sequence length="261" mass="29161">MAKEGNYWRPRLLRPPFTGRWGRVLARFASGVVGGLSEVLRFFFGAFLAWARRAAHGMARRRRSSSSLAWAAVCTSCATPAVLVAGPGPRAQVRCQPAPRPAAVGGPAGRPAQEALADQPRSRRGAALLAIPAVVRSCGYEYVRGPSPEAERGWRRRSHPLLPEPEENLEDLTRSGKKKAAAWVSRAKPRQAADRSVALMQLMLVRDPRVLPSATGLRAPETVAIICLRTARWPRWRPTWRGRRRKKSGRRRQRRRKPRLH</sequence>
<evidence type="ECO:0000256" key="2">
    <source>
        <dbReference type="SAM" id="Phobius"/>
    </source>
</evidence>
<gene>
    <name evidence="3" type="ORF">PCOR1329_LOCUS9567</name>
</gene>
<dbReference type="EMBL" id="CAUYUJ010002669">
    <property type="protein sequence ID" value="CAK0801847.1"/>
    <property type="molecule type" value="Genomic_DNA"/>
</dbReference>
<keyword evidence="4" id="KW-1185">Reference proteome</keyword>
<accession>A0ABN9QEV7</accession>
<proteinExistence type="predicted"/>
<protein>
    <submittedName>
        <fullName evidence="3">Uncharacterized protein</fullName>
    </submittedName>
</protein>
<keyword evidence="2" id="KW-1133">Transmembrane helix</keyword>
<name>A0ABN9QEV7_9DINO</name>
<feature type="compositionally biased region" description="Low complexity" evidence="1">
    <location>
        <begin position="101"/>
        <end position="112"/>
    </location>
</feature>
<dbReference type="Proteomes" id="UP001189429">
    <property type="component" value="Unassembled WGS sequence"/>
</dbReference>
<feature type="region of interest" description="Disordered" evidence="1">
    <location>
        <begin position="98"/>
        <end position="119"/>
    </location>
</feature>
<feature type="transmembrane region" description="Helical" evidence="2">
    <location>
        <begin position="24"/>
        <end position="48"/>
    </location>
</feature>
<keyword evidence="2" id="KW-0472">Membrane</keyword>
<evidence type="ECO:0000313" key="4">
    <source>
        <dbReference type="Proteomes" id="UP001189429"/>
    </source>
</evidence>
<feature type="region of interest" description="Disordered" evidence="1">
    <location>
        <begin position="239"/>
        <end position="261"/>
    </location>
</feature>
<keyword evidence="2" id="KW-0812">Transmembrane</keyword>
<organism evidence="3 4">
    <name type="scientific">Prorocentrum cordatum</name>
    <dbReference type="NCBI Taxonomy" id="2364126"/>
    <lineage>
        <taxon>Eukaryota</taxon>
        <taxon>Sar</taxon>
        <taxon>Alveolata</taxon>
        <taxon>Dinophyceae</taxon>
        <taxon>Prorocentrales</taxon>
        <taxon>Prorocentraceae</taxon>
        <taxon>Prorocentrum</taxon>
    </lineage>
</organism>